<keyword evidence="4" id="KW-1185">Reference proteome</keyword>
<dbReference type="RefSeq" id="WP_198917678.1">
    <property type="nucleotide sequence ID" value="NZ_JAEKPD010000027.1"/>
</dbReference>
<reference evidence="3" key="1">
    <citation type="submission" date="2020-12" db="EMBL/GenBank/DDBJ databases">
        <title>Bacterial taxonomy.</title>
        <authorList>
            <person name="Pan X."/>
        </authorList>
    </citation>
    <scope>NUCLEOTIDE SEQUENCE</scope>
    <source>
        <strain evidence="3">KCTC 52957</strain>
    </source>
</reference>
<comment type="caution">
    <text evidence="3">The sequence shown here is derived from an EMBL/GenBank/DDBJ whole genome shotgun (WGS) entry which is preliminary data.</text>
</comment>
<dbReference type="EMBL" id="JAEKPD010000027">
    <property type="protein sequence ID" value="MBJ3764502.1"/>
    <property type="molecule type" value="Genomic_DNA"/>
</dbReference>
<keyword evidence="2" id="KW-0732">Signal</keyword>
<sequence length="61" mass="6371">MNPVDTIMKPAPVLLALVPILGLAACAEQEPATTYPMSEQPCSPADPVQDLSADIDCAPSY</sequence>
<name>A0A934IK93_9RHOB</name>
<evidence type="ECO:0000256" key="1">
    <source>
        <dbReference type="SAM" id="MobiDB-lite"/>
    </source>
</evidence>
<protein>
    <recommendedName>
        <fullName evidence="5">Lipoprotein</fullName>
    </recommendedName>
</protein>
<evidence type="ECO:0000256" key="2">
    <source>
        <dbReference type="SAM" id="SignalP"/>
    </source>
</evidence>
<feature type="chain" id="PRO_5037207430" description="Lipoprotein" evidence="2">
    <location>
        <begin position="25"/>
        <end position="61"/>
    </location>
</feature>
<proteinExistence type="predicted"/>
<accession>A0A934IK93</accession>
<feature type="region of interest" description="Disordered" evidence="1">
    <location>
        <begin position="33"/>
        <end position="53"/>
    </location>
</feature>
<dbReference type="Proteomes" id="UP000642488">
    <property type="component" value="Unassembled WGS sequence"/>
</dbReference>
<evidence type="ECO:0008006" key="5">
    <source>
        <dbReference type="Google" id="ProtNLM"/>
    </source>
</evidence>
<organism evidence="3 4">
    <name type="scientific">Palleronia pontilimi</name>
    <dbReference type="NCBI Taxonomy" id="1964209"/>
    <lineage>
        <taxon>Bacteria</taxon>
        <taxon>Pseudomonadati</taxon>
        <taxon>Pseudomonadota</taxon>
        <taxon>Alphaproteobacteria</taxon>
        <taxon>Rhodobacterales</taxon>
        <taxon>Roseobacteraceae</taxon>
        <taxon>Palleronia</taxon>
    </lineage>
</organism>
<evidence type="ECO:0000313" key="3">
    <source>
        <dbReference type="EMBL" id="MBJ3764502.1"/>
    </source>
</evidence>
<feature type="signal peptide" evidence="2">
    <location>
        <begin position="1"/>
        <end position="24"/>
    </location>
</feature>
<gene>
    <name evidence="3" type="ORF">ILP92_17335</name>
</gene>
<evidence type="ECO:0000313" key="4">
    <source>
        <dbReference type="Proteomes" id="UP000642488"/>
    </source>
</evidence>
<dbReference type="AlphaFoldDB" id="A0A934IK93"/>